<feature type="region of interest" description="Disordered" evidence="1">
    <location>
        <begin position="64"/>
        <end position="83"/>
    </location>
</feature>
<keyword evidence="3" id="KW-1185">Reference proteome</keyword>
<feature type="region of interest" description="Disordered" evidence="1">
    <location>
        <begin position="98"/>
        <end position="127"/>
    </location>
</feature>
<dbReference type="Proteomes" id="UP000078343">
    <property type="component" value="Unassembled WGS sequence"/>
</dbReference>
<protein>
    <submittedName>
        <fullName evidence="2">Uncharacterized protein</fullName>
    </submittedName>
</protein>
<dbReference type="RefSeq" id="XP_018687203.1">
    <property type="nucleotide sequence ID" value="XM_018843463.1"/>
</dbReference>
<dbReference type="EMBL" id="LVYI01000019">
    <property type="protein sequence ID" value="OAP53836.1"/>
    <property type="molecule type" value="Genomic_DNA"/>
</dbReference>
<evidence type="ECO:0000313" key="2">
    <source>
        <dbReference type="EMBL" id="OAP53836.1"/>
    </source>
</evidence>
<feature type="compositionally biased region" description="Polar residues" evidence="1">
    <location>
        <begin position="19"/>
        <end position="31"/>
    </location>
</feature>
<organism evidence="2 3">
    <name type="scientific">Fonsecaea erecta</name>
    <dbReference type="NCBI Taxonomy" id="1367422"/>
    <lineage>
        <taxon>Eukaryota</taxon>
        <taxon>Fungi</taxon>
        <taxon>Dikarya</taxon>
        <taxon>Ascomycota</taxon>
        <taxon>Pezizomycotina</taxon>
        <taxon>Eurotiomycetes</taxon>
        <taxon>Chaetothyriomycetidae</taxon>
        <taxon>Chaetothyriales</taxon>
        <taxon>Herpotrichiellaceae</taxon>
        <taxon>Fonsecaea</taxon>
    </lineage>
</organism>
<sequence length="168" mass="18085">MKSSPSELCQEYVPEPNVPWQSTKAGSTDGPSSGALKRLQRRWTGTSTSLSKNVILFIAADETAEKPDFSSHKGPRRACPSGSSETAAFTCCIAGPTENDADDAPLSAQAGPESGDDTEDSRSPSDQAWEDWECWECYFPEGYIGALGQDFMNAPATASSDINEEEDY</sequence>
<name>A0A178Z348_9EURO</name>
<reference evidence="2 3" key="1">
    <citation type="submission" date="2016-04" db="EMBL/GenBank/DDBJ databases">
        <title>Draft genome of Fonsecaea erecta CBS 125763.</title>
        <authorList>
            <person name="Weiss V.A."/>
            <person name="Vicente V.A."/>
            <person name="Raittz R.T."/>
            <person name="Moreno L.F."/>
            <person name="De Souza E.M."/>
            <person name="Pedrosa F.O."/>
            <person name="Steffens M.B."/>
            <person name="Faoro H."/>
            <person name="Tadra-Sfeir M.Z."/>
            <person name="Najafzadeh M.J."/>
            <person name="Felipe M.S."/>
            <person name="Teixeira M."/>
            <person name="Sun J."/>
            <person name="Xi L."/>
            <person name="Gomes R."/>
            <person name="De Azevedo C.M."/>
            <person name="Salgado C.G."/>
            <person name="Da Silva M.B."/>
            <person name="Nascimento M.F."/>
            <person name="Queiroz-Telles F."/>
            <person name="Attili D.S."/>
            <person name="Gorbushina A."/>
        </authorList>
    </citation>
    <scope>NUCLEOTIDE SEQUENCE [LARGE SCALE GENOMIC DNA]</scope>
    <source>
        <strain evidence="2 3">CBS 125763</strain>
    </source>
</reference>
<dbReference type="GeneID" id="30016126"/>
<evidence type="ECO:0000313" key="3">
    <source>
        <dbReference type="Proteomes" id="UP000078343"/>
    </source>
</evidence>
<feature type="region of interest" description="Disordered" evidence="1">
    <location>
        <begin position="1"/>
        <end position="41"/>
    </location>
</feature>
<accession>A0A178Z348</accession>
<evidence type="ECO:0000256" key="1">
    <source>
        <dbReference type="SAM" id="MobiDB-lite"/>
    </source>
</evidence>
<gene>
    <name evidence="2" type="ORF">AYL99_11959</name>
</gene>
<comment type="caution">
    <text evidence="2">The sequence shown here is derived from an EMBL/GenBank/DDBJ whole genome shotgun (WGS) entry which is preliminary data.</text>
</comment>
<proteinExistence type="predicted"/>
<dbReference type="AlphaFoldDB" id="A0A178Z348"/>